<feature type="signal peptide" evidence="1">
    <location>
        <begin position="1"/>
        <end position="26"/>
    </location>
</feature>
<feature type="chain" id="PRO_5021866056" evidence="1">
    <location>
        <begin position="27"/>
        <end position="163"/>
    </location>
</feature>
<evidence type="ECO:0000256" key="1">
    <source>
        <dbReference type="SAM" id="SignalP"/>
    </source>
</evidence>
<dbReference type="Proteomes" id="UP000315252">
    <property type="component" value="Unassembled WGS sequence"/>
</dbReference>
<name>A0A545TG46_9PROT</name>
<keyword evidence="3" id="KW-1185">Reference proteome</keyword>
<keyword evidence="1" id="KW-0732">Signal</keyword>
<comment type="caution">
    <text evidence="2">The sequence shown here is derived from an EMBL/GenBank/DDBJ whole genome shotgun (WGS) entry which is preliminary data.</text>
</comment>
<proteinExistence type="predicted"/>
<evidence type="ECO:0000313" key="2">
    <source>
        <dbReference type="EMBL" id="TQV76175.1"/>
    </source>
</evidence>
<gene>
    <name evidence="2" type="ORF">FKG95_21270</name>
</gene>
<organism evidence="2 3">
    <name type="scientific">Denitrobaculum tricleocarpae</name>
    <dbReference type="NCBI Taxonomy" id="2591009"/>
    <lineage>
        <taxon>Bacteria</taxon>
        <taxon>Pseudomonadati</taxon>
        <taxon>Pseudomonadota</taxon>
        <taxon>Alphaproteobacteria</taxon>
        <taxon>Rhodospirillales</taxon>
        <taxon>Rhodospirillaceae</taxon>
        <taxon>Denitrobaculum</taxon>
    </lineage>
</organism>
<sequence length="163" mass="17778">MRPGRRSTSLLLATGLLAATTASVQAEMGAQYLNNYGSGWGVWIRGHSTLRETEQDYVLEVERISIEPNRAYPQNFEISGFKLAYYFKDKESGEPLDESSVSGTSAPYPAKLHPSQPLVVENMTVSVTKPTQADFAQALVLELHVVTASGVSIGVKVSELFEP</sequence>
<dbReference type="RefSeq" id="WP_142898438.1">
    <property type="nucleotide sequence ID" value="NZ_ML660059.1"/>
</dbReference>
<accession>A0A545TG46</accession>
<evidence type="ECO:0000313" key="3">
    <source>
        <dbReference type="Proteomes" id="UP000315252"/>
    </source>
</evidence>
<dbReference type="AlphaFoldDB" id="A0A545TG46"/>
<dbReference type="EMBL" id="VHSH01000008">
    <property type="protein sequence ID" value="TQV76175.1"/>
    <property type="molecule type" value="Genomic_DNA"/>
</dbReference>
<reference evidence="2 3" key="1">
    <citation type="submission" date="2019-06" db="EMBL/GenBank/DDBJ databases">
        <title>Whole genome sequence for Rhodospirillaceae sp. R148.</title>
        <authorList>
            <person name="Wang G."/>
        </authorList>
    </citation>
    <scope>NUCLEOTIDE SEQUENCE [LARGE SCALE GENOMIC DNA]</scope>
    <source>
        <strain evidence="2 3">R148</strain>
    </source>
</reference>
<protein>
    <submittedName>
        <fullName evidence="2">Uncharacterized protein</fullName>
    </submittedName>
</protein>